<dbReference type="EMBL" id="MEVN01000023">
    <property type="protein sequence ID" value="OGC57043.1"/>
    <property type="molecule type" value="Genomic_DNA"/>
</dbReference>
<name>A0A1F4VJV6_UNCKA</name>
<reference evidence="1 2" key="1">
    <citation type="journal article" date="2016" name="Nat. Commun.">
        <title>Thousands of microbial genomes shed light on interconnected biogeochemical processes in an aquifer system.</title>
        <authorList>
            <person name="Anantharaman K."/>
            <person name="Brown C.T."/>
            <person name="Hug L.A."/>
            <person name="Sharon I."/>
            <person name="Castelle C.J."/>
            <person name="Probst A.J."/>
            <person name="Thomas B.C."/>
            <person name="Singh A."/>
            <person name="Wilkins M.J."/>
            <person name="Karaoz U."/>
            <person name="Brodie E.L."/>
            <person name="Williams K.H."/>
            <person name="Hubbard S.S."/>
            <person name="Banfield J.F."/>
        </authorList>
    </citation>
    <scope>NUCLEOTIDE SEQUENCE [LARGE SCALE GENOMIC DNA]</scope>
</reference>
<gene>
    <name evidence="1" type="ORF">A3H26_03440</name>
</gene>
<evidence type="ECO:0000313" key="1">
    <source>
        <dbReference type="EMBL" id="OGC57043.1"/>
    </source>
</evidence>
<sequence>MASVRNPGDGAVFVITFFVDFPRAVLLKVAPDDELIEAGYYPLGGTPVDLLSLLKVGSVTQTEPSDKFLRQVMGTRGIETDRHGDLIPQLLPHNYQAVDLGTVKAGSMLIFRIKDNVNLAVNRGLNWGITADSDQYTVDLAGNPVTATFVVTPRPS</sequence>
<proteinExistence type="predicted"/>
<protein>
    <submittedName>
        <fullName evidence="1">Uncharacterized protein</fullName>
    </submittedName>
</protein>
<dbReference type="AlphaFoldDB" id="A0A1F4VJV6"/>
<evidence type="ECO:0000313" key="2">
    <source>
        <dbReference type="Proteomes" id="UP000177763"/>
    </source>
</evidence>
<comment type="caution">
    <text evidence="1">The sequence shown here is derived from an EMBL/GenBank/DDBJ whole genome shotgun (WGS) entry which is preliminary data.</text>
</comment>
<accession>A0A1F4VJV6</accession>
<dbReference type="Proteomes" id="UP000177763">
    <property type="component" value="Unassembled WGS sequence"/>
</dbReference>
<organism evidence="1 2">
    <name type="scientific">candidate division WWE3 bacterium RIFCSPLOWO2_12_FULL_36_10</name>
    <dbReference type="NCBI Taxonomy" id="1802630"/>
    <lineage>
        <taxon>Bacteria</taxon>
        <taxon>Katanobacteria</taxon>
    </lineage>
</organism>